<dbReference type="Pfam" id="PF23310">
    <property type="entry name" value="TPR_27"/>
    <property type="match status" value="1"/>
</dbReference>
<dbReference type="OrthoDB" id="1076208at2759"/>
<dbReference type="PANTHER" id="PTHR33784">
    <property type="entry name" value="OS05G0482100 PROTEIN"/>
    <property type="match status" value="1"/>
</dbReference>
<evidence type="ECO:0000313" key="3">
    <source>
        <dbReference type="Proteomes" id="UP000467841"/>
    </source>
</evidence>
<keyword evidence="3" id="KW-1185">Reference proteome</keyword>
<dbReference type="InterPro" id="IPR040338">
    <property type="entry name" value="At1g67623-like"/>
</dbReference>
<protein>
    <recommendedName>
        <fullName evidence="1">At2g35280-like TPR domain-containing protein</fullName>
    </recommendedName>
</protein>
<dbReference type="EMBL" id="CACVBM020001840">
    <property type="protein sequence ID" value="CAA7060898.1"/>
    <property type="molecule type" value="Genomic_DNA"/>
</dbReference>
<accession>A0A6D2L8G4</accession>
<dbReference type="Proteomes" id="UP000467841">
    <property type="component" value="Unassembled WGS sequence"/>
</dbReference>
<organism evidence="2 3">
    <name type="scientific">Microthlaspi erraticum</name>
    <dbReference type="NCBI Taxonomy" id="1685480"/>
    <lineage>
        <taxon>Eukaryota</taxon>
        <taxon>Viridiplantae</taxon>
        <taxon>Streptophyta</taxon>
        <taxon>Embryophyta</taxon>
        <taxon>Tracheophyta</taxon>
        <taxon>Spermatophyta</taxon>
        <taxon>Magnoliopsida</taxon>
        <taxon>eudicotyledons</taxon>
        <taxon>Gunneridae</taxon>
        <taxon>Pentapetalae</taxon>
        <taxon>rosids</taxon>
        <taxon>malvids</taxon>
        <taxon>Brassicales</taxon>
        <taxon>Brassicaceae</taxon>
        <taxon>Coluteocarpeae</taxon>
        <taxon>Microthlaspi</taxon>
    </lineage>
</organism>
<dbReference type="PANTHER" id="PTHR33784:SF42">
    <property type="entry name" value="F-BOX DOMAIN-CONTAINING PROTEIN"/>
    <property type="match status" value="1"/>
</dbReference>
<proteinExistence type="predicted"/>
<dbReference type="InterPro" id="IPR057136">
    <property type="entry name" value="At2g35280_TPR_dom"/>
</dbReference>
<dbReference type="AlphaFoldDB" id="A0A6D2L8G4"/>
<comment type="caution">
    <text evidence="2">The sequence shown here is derived from an EMBL/GenBank/DDBJ whole genome shotgun (WGS) entry which is preliminary data.</text>
</comment>
<evidence type="ECO:0000313" key="2">
    <source>
        <dbReference type="EMBL" id="CAA7060898.1"/>
    </source>
</evidence>
<evidence type="ECO:0000259" key="1">
    <source>
        <dbReference type="Pfam" id="PF23310"/>
    </source>
</evidence>
<reference evidence="2" key="1">
    <citation type="submission" date="2020-01" db="EMBL/GenBank/DDBJ databases">
        <authorList>
            <person name="Mishra B."/>
        </authorList>
    </citation>
    <scope>NUCLEOTIDE SEQUENCE [LARGE SCALE GENOMIC DNA]</scope>
</reference>
<dbReference type="SUPFAM" id="SSF81901">
    <property type="entry name" value="HCP-like"/>
    <property type="match status" value="1"/>
</dbReference>
<name>A0A6D2L8G4_9BRAS</name>
<gene>
    <name evidence="2" type="ORF">MERR_LOCUS48134</name>
</gene>
<feature type="domain" description="At2g35280-like TPR" evidence="1">
    <location>
        <begin position="73"/>
        <end position="147"/>
    </location>
</feature>
<sequence length="213" mass="24442">MDHTQQTSRLLQLPKFILSHILSEVAAFSMSTLRTVMETSPVLAKAAADARVYKAINMRILALHPLTTVHMYKDIMERALASGNVEAHYIKAIVEYFHNDNQEAGLHFLKVAAQGSYTDGIYLYGIILCCRGQMEEGTAYLDSLGWRENMAKGDRTWKSIKRTLHGVQVRELPIYKETLYEIGLTLTCEEEDIRIRCDDCYYFKQMAKFVFMI</sequence>